<dbReference type="EMBL" id="AP025564">
    <property type="protein sequence ID" value="BDE97504.1"/>
    <property type="molecule type" value="Genomic_DNA"/>
</dbReference>
<name>A0ABM7WM72_9ACTN</name>
<feature type="transmembrane region" description="Helical" evidence="2">
    <location>
        <begin position="35"/>
        <end position="57"/>
    </location>
</feature>
<proteinExistence type="predicted"/>
<feature type="region of interest" description="Disordered" evidence="1">
    <location>
        <begin position="158"/>
        <end position="188"/>
    </location>
</feature>
<evidence type="ECO:0000259" key="3">
    <source>
        <dbReference type="Pfam" id="PF07811"/>
    </source>
</evidence>
<feature type="compositionally biased region" description="Basic and acidic residues" evidence="1">
    <location>
        <begin position="176"/>
        <end position="188"/>
    </location>
</feature>
<reference evidence="4 5" key="1">
    <citation type="submission" date="2022-01" db="EMBL/GenBank/DDBJ databases">
        <title>Novel bile acid biosynthetic pathways are enriched in the microbiome of centenarians.</title>
        <authorList>
            <person name="Sato Y."/>
            <person name="Atarashi K."/>
            <person name="Plichta R.D."/>
            <person name="Arai Y."/>
            <person name="Sasajima S."/>
            <person name="Kearney M.S."/>
            <person name="Suda W."/>
            <person name="Takeshita K."/>
            <person name="Sasaki T."/>
            <person name="Okamoto S."/>
            <person name="Skelly N.A."/>
            <person name="Okamura Y."/>
            <person name="Vlamakis H."/>
            <person name="Li Y."/>
            <person name="Tanoue T."/>
            <person name="Takei H."/>
            <person name="Nittono H."/>
            <person name="Narushima S."/>
            <person name="Irie J."/>
            <person name="Itoh H."/>
            <person name="Moriya K."/>
            <person name="Sugiura Y."/>
            <person name="Suematsu M."/>
            <person name="Moritoki N."/>
            <person name="Shibata S."/>
            <person name="Littman R.D."/>
            <person name="Fischbach A.M."/>
            <person name="Uwamino Y."/>
            <person name="Inoue T."/>
            <person name="Honda A."/>
            <person name="Hattori M."/>
            <person name="Murai T."/>
            <person name="Xavier J.R."/>
            <person name="Hirose N."/>
            <person name="Honda K."/>
        </authorList>
    </citation>
    <scope>NUCLEOTIDE SEQUENCE [LARGE SCALE GENOMIC DNA]</scope>
    <source>
        <strain evidence="4 5">CE91-St30</strain>
    </source>
</reference>
<evidence type="ECO:0000313" key="4">
    <source>
        <dbReference type="EMBL" id="BDE97504.1"/>
    </source>
</evidence>
<dbReference type="Proteomes" id="UP001320544">
    <property type="component" value="Chromosome"/>
</dbReference>
<accession>A0ABM7WM72</accession>
<sequence>MKEGGRLRNAVRQRTLSRVGRAIGVDVGGQATVEAAYLIPVVFLCLLLLVQPGIILYDFTVMRSAAAEGCRLLATKTDAAGSSDEACIAYVKRRLSAVPPQDQFHIHDGACSWVIDVEGDESSEYVQVTITNKVKLLPLVDTGATLLGMTDASGEYSIEASSRMPTQPSWVGSSKSGRDPRAWVGGDR</sequence>
<keyword evidence="2" id="KW-0812">Transmembrane</keyword>
<feature type="compositionally biased region" description="Polar residues" evidence="1">
    <location>
        <begin position="159"/>
        <end position="175"/>
    </location>
</feature>
<organism evidence="4 5">
    <name type="scientific">Raoultibacter timonensis</name>
    <dbReference type="NCBI Taxonomy" id="1907662"/>
    <lineage>
        <taxon>Bacteria</taxon>
        <taxon>Bacillati</taxon>
        <taxon>Actinomycetota</taxon>
        <taxon>Coriobacteriia</taxon>
        <taxon>Eggerthellales</taxon>
        <taxon>Eggerthellaceae</taxon>
        <taxon>Raoultibacter</taxon>
    </lineage>
</organism>
<evidence type="ECO:0000313" key="5">
    <source>
        <dbReference type="Proteomes" id="UP001320544"/>
    </source>
</evidence>
<keyword evidence="5" id="KW-1185">Reference proteome</keyword>
<gene>
    <name evidence="4" type="ORF">CE91St30_28370</name>
</gene>
<keyword evidence="2" id="KW-0472">Membrane</keyword>
<evidence type="ECO:0000256" key="2">
    <source>
        <dbReference type="SAM" id="Phobius"/>
    </source>
</evidence>
<keyword evidence="2" id="KW-1133">Transmembrane helix</keyword>
<protein>
    <recommendedName>
        <fullName evidence="3">TadE-like domain-containing protein</fullName>
    </recommendedName>
</protein>
<dbReference type="Pfam" id="PF07811">
    <property type="entry name" value="TadE"/>
    <property type="match status" value="1"/>
</dbReference>
<dbReference type="RefSeq" id="WP_244386823.1">
    <property type="nucleotide sequence ID" value="NZ_AP025564.1"/>
</dbReference>
<feature type="domain" description="TadE-like" evidence="3">
    <location>
        <begin position="29"/>
        <end position="71"/>
    </location>
</feature>
<evidence type="ECO:0000256" key="1">
    <source>
        <dbReference type="SAM" id="MobiDB-lite"/>
    </source>
</evidence>
<dbReference type="InterPro" id="IPR012495">
    <property type="entry name" value="TadE-like_dom"/>
</dbReference>